<evidence type="ECO:0000313" key="2">
    <source>
        <dbReference type="EMBL" id="KAJ7766692.1"/>
    </source>
</evidence>
<dbReference type="InterPro" id="IPR036388">
    <property type="entry name" value="WH-like_DNA-bd_sf"/>
</dbReference>
<accession>A0AAD7JKC8</accession>
<dbReference type="Gene3D" id="1.10.10.10">
    <property type="entry name" value="Winged helix-like DNA-binding domain superfamily/Winged helix DNA-binding domain"/>
    <property type="match status" value="1"/>
</dbReference>
<dbReference type="SUPFAM" id="SSF46689">
    <property type="entry name" value="Homeodomain-like"/>
    <property type="match status" value="1"/>
</dbReference>
<feature type="region of interest" description="Disordered" evidence="1">
    <location>
        <begin position="22"/>
        <end position="43"/>
    </location>
</feature>
<evidence type="ECO:0000313" key="3">
    <source>
        <dbReference type="Proteomes" id="UP001215598"/>
    </source>
</evidence>
<comment type="caution">
    <text evidence="2">The sequence shown here is derived from an EMBL/GenBank/DDBJ whole genome shotgun (WGS) entry which is preliminary data.</text>
</comment>
<dbReference type="AlphaFoldDB" id="A0AAD7JKC8"/>
<keyword evidence="3" id="KW-1185">Reference proteome</keyword>
<name>A0AAD7JKC8_9AGAR</name>
<evidence type="ECO:0000256" key="1">
    <source>
        <dbReference type="SAM" id="MobiDB-lite"/>
    </source>
</evidence>
<feature type="compositionally biased region" description="Polar residues" evidence="1">
    <location>
        <begin position="22"/>
        <end position="38"/>
    </location>
</feature>
<sequence length="150" mass="17122">MLMLDLCLHLFDAESVISPLCSTRSYSPSNDSSTTTYPSDMARGLNNKDISTDTKQNVIHIHLDDPSRKQRHIARDLRISISSVEKILRRYRLDSQGFHAPPTARVRGRPRTLRAANVDASLHFFQVATRAHCFPVHHWLDTKDPRHLLA</sequence>
<dbReference type="EMBL" id="JARKIB010000023">
    <property type="protein sequence ID" value="KAJ7766692.1"/>
    <property type="molecule type" value="Genomic_DNA"/>
</dbReference>
<proteinExistence type="predicted"/>
<gene>
    <name evidence="2" type="ORF">B0H16DRAFT_370500</name>
</gene>
<protein>
    <submittedName>
        <fullName evidence="2">Uncharacterized protein</fullName>
    </submittedName>
</protein>
<dbReference type="Proteomes" id="UP001215598">
    <property type="component" value="Unassembled WGS sequence"/>
</dbReference>
<organism evidence="2 3">
    <name type="scientific">Mycena metata</name>
    <dbReference type="NCBI Taxonomy" id="1033252"/>
    <lineage>
        <taxon>Eukaryota</taxon>
        <taxon>Fungi</taxon>
        <taxon>Dikarya</taxon>
        <taxon>Basidiomycota</taxon>
        <taxon>Agaricomycotina</taxon>
        <taxon>Agaricomycetes</taxon>
        <taxon>Agaricomycetidae</taxon>
        <taxon>Agaricales</taxon>
        <taxon>Marasmiineae</taxon>
        <taxon>Mycenaceae</taxon>
        <taxon>Mycena</taxon>
    </lineage>
</organism>
<dbReference type="InterPro" id="IPR009057">
    <property type="entry name" value="Homeodomain-like_sf"/>
</dbReference>
<reference evidence="2" key="1">
    <citation type="submission" date="2023-03" db="EMBL/GenBank/DDBJ databases">
        <title>Massive genome expansion in bonnet fungi (Mycena s.s.) driven by repeated elements and novel gene families across ecological guilds.</title>
        <authorList>
            <consortium name="Lawrence Berkeley National Laboratory"/>
            <person name="Harder C.B."/>
            <person name="Miyauchi S."/>
            <person name="Viragh M."/>
            <person name="Kuo A."/>
            <person name="Thoen E."/>
            <person name="Andreopoulos B."/>
            <person name="Lu D."/>
            <person name="Skrede I."/>
            <person name="Drula E."/>
            <person name="Henrissat B."/>
            <person name="Morin E."/>
            <person name="Kohler A."/>
            <person name="Barry K."/>
            <person name="LaButti K."/>
            <person name="Morin E."/>
            <person name="Salamov A."/>
            <person name="Lipzen A."/>
            <person name="Mereny Z."/>
            <person name="Hegedus B."/>
            <person name="Baldrian P."/>
            <person name="Stursova M."/>
            <person name="Weitz H."/>
            <person name="Taylor A."/>
            <person name="Grigoriev I.V."/>
            <person name="Nagy L.G."/>
            <person name="Martin F."/>
            <person name="Kauserud H."/>
        </authorList>
    </citation>
    <scope>NUCLEOTIDE SEQUENCE</scope>
    <source>
        <strain evidence="2">CBHHK182m</strain>
    </source>
</reference>